<comment type="function">
    <text evidence="2">Antitoxin component of a type II toxin-antitoxin (TA) system.</text>
</comment>
<evidence type="ECO:0000256" key="1">
    <source>
        <dbReference type="ARBA" id="ARBA00009981"/>
    </source>
</evidence>
<dbReference type="STRING" id="211165.GCA_000317285_05361"/>
<proteinExistence type="inferred from homology"/>
<dbReference type="EMBL" id="RSCJ01000040">
    <property type="protein sequence ID" value="RUR72969.1"/>
    <property type="molecule type" value="Genomic_DNA"/>
</dbReference>
<dbReference type="InterPro" id="IPR036165">
    <property type="entry name" value="YefM-like_sf"/>
</dbReference>
<dbReference type="Pfam" id="PF02604">
    <property type="entry name" value="PhdYeFM_antitox"/>
    <property type="match status" value="1"/>
</dbReference>
<dbReference type="NCBIfam" id="TIGR01552">
    <property type="entry name" value="phd_fam"/>
    <property type="match status" value="1"/>
</dbReference>
<dbReference type="AlphaFoldDB" id="A0A3S0XZ63"/>
<accession>A0A3S0XZ63</accession>
<dbReference type="InterPro" id="IPR051405">
    <property type="entry name" value="phD/YefM_antitoxin"/>
</dbReference>
<dbReference type="PANTHER" id="PTHR33713:SF11">
    <property type="entry name" value="PREVENT-HOST-DEATH FAMILY PROTEIN"/>
    <property type="match status" value="1"/>
</dbReference>
<comment type="caution">
    <text evidence="3">The sequence shown here is derived from an EMBL/GenBank/DDBJ whole genome shotgun (WGS) entry which is preliminary data.</text>
</comment>
<dbReference type="SUPFAM" id="SSF143120">
    <property type="entry name" value="YefM-like"/>
    <property type="match status" value="1"/>
</dbReference>
<evidence type="ECO:0000313" key="4">
    <source>
        <dbReference type="Proteomes" id="UP000268857"/>
    </source>
</evidence>
<sequence>MFDLSRDINSLSNFKRNTAEFMEQLKETKQPIVLTVNGKAELVVQDVESYQRLLETAELVDSIKGIRRALEQMKHGKSRPADQVIAELRQEFGIPDE</sequence>
<name>A0A3S0XZ63_CHLFR</name>
<gene>
    <name evidence="3" type="ORF">PCC6912_59670</name>
</gene>
<dbReference type="InterPro" id="IPR006442">
    <property type="entry name" value="Antitoxin_Phd/YefM"/>
</dbReference>
<evidence type="ECO:0000313" key="3">
    <source>
        <dbReference type="EMBL" id="RUR72969.1"/>
    </source>
</evidence>
<organism evidence="3 4">
    <name type="scientific">Chlorogloeopsis fritschii PCC 6912</name>
    <dbReference type="NCBI Taxonomy" id="211165"/>
    <lineage>
        <taxon>Bacteria</taxon>
        <taxon>Bacillati</taxon>
        <taxon>Cyanobacteriota</taxon>
        <taxon>Cyanophyceae</taxon>
        <taxon>Nostocales</taxon>
        <taxon>Chlorogloeopsidaceae</taxon>
        <taxon>Chlorogloeopsis</taxon>
    </lineage>
</organism>
<protein>
    <recommendedName>
        <fullName evidence="2">Antitoxin</fullName>
    </recommendedName>
</protein>
<evidence type="ECO:0000256" key="2">
    <source>
        <dbReference type="RuleBase" id="RU362080"/>
    </source>
</evidence>
<dbReference type="RefSeq" id="WP_026087418.1">
    <property type="nucleotide sequence ID" value="NZ_AJLN01000117.1"/>
</dbReference>
<keyword evidence="4" id="KW-1185">Reference proteome</keyword>
<dbReference type="Gene3D" id="3.40.1620.10">
    <property type="entry name" value="YefM-like domain"/>
    <property type="match status" value="1"/>
</dbReference>
<dbReference type="PANTHER" id="PTHR33713">
    <property type="entry name" value="ANTITOXIN YAFN-RELATED"/>
    <property type="match status" value="1"/>
</dbReference>
<dbReference type="Proteomes" id="UP000268857">
    <property type="component" value="Unassembled WGS sequence"/>
</dbReference>
<dbReference type="OrthoDB" id="428373at2"/>
<comment type="similarity">
    <text evidence="1 2">Belongs to the phD/YefM antitoxin family.</text>
</comment>
<reference evidence="3 4" key="1">
    <citation type="journal article" date="2019" name="Genome Biol. Evol.">
        <title>Day and night: Metabolic profiles and evolutionary relationships of six axenic non-marine cyanobacteria.</title>
        <authorList>
            <person name="Will S.E."/>
            <person name="Henke P."/>
            <person name="Boedeker C."/>
            <person name="Huang S."/>
            <person name="Brinkmann H."/>
            <person name="Rohde M."/>
            <person name="Jarek M."/>
            <person name="Friedl T."/>
            <person name="Seufert S."/>
            <person name="Schumacher M."/>
            <person name="Overmann J."/>
            <person name="Neumann-Schaal M."/>
            <person name="Petersen J."/>
        </authorList>
    </citation>
    <scope>NUCLEOTIDE SEQUENCE [LARGE SCALE GENOMIC DNA]</scope>
    <source>
        <strain evidence="3 4">PCC 6912</strain>
    </source>
</reference>